<dbReference type="GO" id="GO:0003677">
    <property type="term" value="F:DNA binding"/>
    <property type="evidence" value="ECO:0007669"/>
    <property type="project" value="UniProtKB-UniRule"/>
</dbReference>
<comment type="caution">
    <text evidence="4">The sequence shown here is derived from an EMBL/GenBank/DDBJ whole genome shotgun (WGS) entry which is preliminary data.</text>
</comment>
<reference evidence="4 5" key="1">
    <citation type="journal article" date="2019" name="Syst. Appl. Microbiol.">
        <title>Polyphasic characterization of two novel Lactobacillus spp. isolated from blown salami packages: Description of Lactobacillus halodurans sp. nov. and Lactobacillus salsicarnum sp. nov.</title>
        <authorList>
            <person name="Schuster J.A."/>
            <person name="Klingl A."/>
            <person name="Vogel R.F."/>
            <person name="Ehrmann M.A."/>
        </authorList>
    </citation>
    <scope>NUCLEOTIDE SEQUENCE [LARGE SCALE GENOMIC DNA]</scope>
    <source>
        <strain evidence="4 5">TMW 1.1920</strain>
    </source>
</reference>
<dbReference type="PANTHER" id="PTHR43479">
    <property type="entry name" value="ACREF/ENVCD OPERON REPRESSOR-RELATED"/>
    <property type="match status" value="1"/>
</dbReference>
<sequence>MMTSQKNRQEETEANIIHALLEAGKTKPLAQISVSDITRISHINRGTFYLHFLDKDDLVNQVTQKFVDQVQTILHTEMSESMDYHYFSEGKPYPVITSLVDLIAENKELVKFMLGTNGNPKFYPTIVTELKTAILNKLNSVKGNRDFTSDIPNEYAIRLIISMIFSILKTWVNNDDGLTKEAISKIIMKSLYLSPYEMLGITKFSNKK</sequence>
<evidence type="ECO:0000256" key="1">
    <source>
        <dbReference type="ARBA" id="ARBA00023125"/>
    </source>
</evidence>
<dbReference type="InterPro" id="IPR039532">
    <property type="entry name" value="TetR_C_Firmicutes"/>
</dbReference>
<dbReference type="Pfam" id="PF00440">
    <property type="entry name" value="TetR_N"/>
    <property type="match status" value="1"/>
</dbReference>
<accession>A0A5P0ZYM0</accession>
<organism evidence="4 5">
    <name type="scientific">Companilactobacillus halodurans</name>
    <dbReference type="NCBI Taxonomy" id="2584183"/>
    <lineage>
        <taxon>Bacteria</taxon>
        <taxon>Bacillati</taxon>
        <taxon>Bacillota</taxon>
        <taxon>Bacilli</taxon>
        <taxon>Lactobacillales</taxon>
        <taxon>Lactobacillaceae</taxon>
        <taxon>Companilactobacillus</taxon>
    </lineage>
</organism>
<dbReference type="PANTHER" id="PTHR43479:SF11">
    <property type="entry name" value="ACREF_ENVCD OPERON REPRESSOR-RELATED"/>
    <property type="match status" value="1"/>
</dbReference>
<evidence type="ECO:0000313" key="4">
    <source>
        <dbReference type="EMBL" id="MQS98193.1"/>
    </source>
</evidence>
<dbReference type="EMBL" id="VDFO01000039">
    <property type="protein sequence ID" value="MQS98193.1"/>
    <property type="molecule type" value="Genomic_DNA"/>
</dbReference>
<dbReference type="Pfam" id="PF14278">
    <property type="entry name" value="TetR_C_8"/>
    <property type="match status" value="1"/>
</dbReference>
<protein>
    <submittedName>
        <fullName evidence="4">TetR/AcrR family transcriptional regulator</fullName>
    </submittedName>
</protein>
<feature type="DNA-binding region" description="H-T-H motif" evidence="2">
    <location>
        <begin position="33"/>
        <end position="52"/>
    </location>
</feature>
<dbReference type="AlphaFoldDB" id="A0A5P0ZYM0"/>
<dbReference type="SUPFAM" id="SSF46689">
    <property type="entry name" value="Homeodomain-like"/>
    <property type="match status" value="1"/>
</dbReference>
<proteinExistence type="predicted"/>
<dbReference type="OrthoDB" id="9810250at2"/>
<feature type="domain" description="HTH tetR-type" evidence="3">
    <location>
        <begin position="10"/>
        <end position="70"/>
    </location>
</feature>
<evidence type="ECO:0000259" key="3">
    <source>
        <dbReference type="PROSITE" id="PS50977"/>
    </source>
</evidence>
<dbReference type="InterPro" id="IPR001647">
    <property type="entry name" value="HTH_TetR"/>
</dbReference>
<name>A0A5P0ZYM0_9LACO</name>
<evidence type="ECO:0000256" key="2">
    <source>
        <dbReference type="PROSITE-ProRule" id="PRU00335"/>
    </source>
</evidence>
<dbReference type="InterPro" id="IPR050624">
    <property type="entry name" value="HTH-type_Tx_Regulator"/>
</dbReference>
<dbReference type="Proteomes" id="UP000371423">
    <property type="component" value="Unassembled WGS sequence"/>
</dbReference>
<evidence type="ECO:0000313" key="5">
    <source>
        <dbReference type="Proteomes" id="UP000371423"/>
    </source>
</evidence>
<dbReference type="InterPro" id="IPR009057">
    <property type="entry name" value="Homeodomain-like_sf"/>
</dbReference>
<dbReference type="PROSITE" id="PS50977">
    <property type="entry name" value="HTH_TETR_2"/>
    <property type="match status" value="1"/>
</dbReference>
<dbReference type="Gene3D" id="1.10.357.10">
    <property type="entry name" value="Tetracycline Repressor, domain 2"/>
    <property type="match status" value="1"/>
</dbReference>
<keyword evidence="1 2" id="KW-0238">DNA-binding</keyword>
<gene>
    <name evidence="4" type="ORF">FHL05_09905</name>
</gene>
<keyword evidence="5" id="KW-1185">Reference proteome</keyword>